<dbReference type="Proteomes" id="UP000618943">
    <property type="component" value="Unassembled WGS sequence"/>
</dbReference>
<feature type="transmembrane region" description="Helical" evidence="1">
    <location>
        <begin position="47"/>
        <end position="67"/>
    </location>
</feature>
<evidence type="ECO:0000256" key="1">
    <source>
        <dbReference type="SAM" id="Phobius"/>
    </source>
</evidence>
<gene>
    <name evidence="2" type="ORF">JFL43_03090</name>
</gene>
<comment type="caution">
    <text evidence="2">The sequence shown here is derived from an EMBL/GenBank/DDBJ whole genome shotgun (WGS) entry which is preliminary data.</text>
</comment>
<reference evidence="2 3" key="1">
    <citation type="submission" date="2020-12" db="EMBL/GenBank/DDBJ databases">
        <title>YIM B01967 draft genome.</title>
        <authorList>
            <person name="Yan X."/>
        </authorList>
    </citation>
    <scope>NUCLEOTIDE SEQUENCE [LARGE SCALE GENOMIC DNA]</scope>
    <source>
        <strain evidence="2 3">YIM B01967</strain>
    </source>
</reference>
<dbReference type="RefSeq" id="WP_200747874.1">
    <property type="nucleotide sequence ID" value="NZ_JAEOAH010000003.1"/>
</dbReference>
<proteinExistence type="predicted"/>
<dbReference type="EMBL" id="JAEOAH010000003">
    <property type="protein sequence ID" value="MBK3493858.1"/>
    <property type="molecule type" value="Genomic_DNA"/>
</dbReference>
<keyword evidence="1" id="KW-1133">Transmembrane helix</keyword>
<keyword evidence="3" id="KW-1185">Reference proteome</keyword>
<feature type="transmembrane region" description="Helical" evidence="1">
    <location>
        <begin position="20"/>
        <end position="41"/>
    </location>
</feature>
<keyword evidence="1" id="KW-0472">Membrane</keyword>
<organism evidence="2 3">
    <name type="scientific">Viridibacillus soli</name>
    <dbReference type="NCBI Taxonomy" id="2798301"/>
    <lineage>
        <taxon>Bacteria</taxon>
        <taxon>Bacillati</taxon>
        <taxon>Bacillota</taxon>
        <taxon>Bacilli</taxon>
        <taxon>Bacillales</taxon>
        <taxon>Caryophanaceae</taxon>
        <taxon>Viridibacillus</taxon>
    </lineage>
</organism>
<name>A0ABS1H385_9BACL</name>
<evidence type="ECO:0000313" key="2">
    <source>
        <dbReference type="EMBL" id="MBK3493858.1"/>
    </source>
</evidence>
<sequence length="69" mass="7791">MKIIDSNFDNSVLNGLEFQLFIVLGIPLILVLILKYIFMILLVPNKIAGPVSLILFLILSYYLFMAVTS</sequence>
<protein>
    <submittedName>
        <fullName evidence="2">Uncharacterized protein</fullName>
    </submittedName>
</protein>
<accession>A0ABS1H385</accession>
<keyword evidence="1" id="KW-0812">Transmembrane</keyword>
<evidence type="ECO:0000313" key="3">
    <source>
        <dbReference type="Proteomes" id="UP000618943"/>
    </source>
</evidence>